<organism evidence="1 2">
    <name type="scientific">Massilia haematophila</name>
    <dbReference type="NCBI Taxonomy" id="457923"/>
    <lineage>
        <taxon>Bacteria</taxon>
        <taxon>Pseudomonadati</taxon>
        <taxon>Pseudomonadota</taxon>
        <taxon>Betaproteobacteria</taxon>
        <taxon>Burkholderiales</taxon>
        <taxon>Oxalobacteraceae</taxon>
        <taxon>Telluria group</taxon>
        <taxon>Massilia</taxon>
    </lineage>
</organism>
<reference evidence="2" key="1">
    <citation type="journal article" date="2019" name="Int. J. Syst. Evol. Microbiol.">
        <title>The Global Catalogue of Microorganisms (GCM) 10K type strain sequencing project: providing services to taxonomists for standard genome sequencing and annotation.</title>
        <authorList>
            <consortium name="The Broad Institute Genomics Platform"/>
            <consortium name="The Broad Institute Genome Sequencing Center for Infectious Disease"/>
            <person name="Wu L."/>
            <person name="Ma J."/>
        </authorList>
    </citation>
    <scope>NUCLEOTIDE SEQUENCE [LARGE SCALE GENOMIC DNA]</scope>
    <source>
        <strain evidence="2">CCM 7480</strain>
    </source>
</reference>
<evidence type="ECO:0000313" key="2">
    <source>
        <dbReference type="Proteomes" id="UP001595665"/>
    </source>
</evidence>
<gene>
    <name evidence="1" type="ORF">ACFOPH_09370</name>
</gene>
<comment type="caution">
    <text evidence="1">The sequence shown here is derived from an EMBL/GenBank/DDBJ whole genome shotgun (WGS) entry which is preliminary data.</text>
</comment>
<proteinExistence type="predicted"/>
<dbReference type="RefSeq" id="WP_379734890.1">
    <property type="nucleotide sequence ID" value="NZ_JBHRVV010000001.1"/>
</dbReference>
<keyword evidence="2" id="KW-1185">Reference proteome</keyword>
<dbReference type="EMBL" id="JBHRVV010000001">
    <property type="protein sequence ID" value="MFC3458454.1"/>
    <property type="molecule type" value="Genomic_DNA"/>
</dbReference>
<name>A0ABV7PGZ8_9BURK</name>
<dbReference type="Proteomes" id="UP001595665">
    <property type="component" value="Unassembled WGS sequence"/>
</dbReference>
<protein>
    <submittedName>
        <fullName evidence="1">Uncharacterized protein</fullName>
    </submittedName>
</protein>
<sequence length="274" mass="30438">MSRPFGIGKTAGALALAALALQVRGQDIDAVIDDMRRASEALPIAPEYAWQRAPQIVQYTPRGAMLPAWWRGARPEWCHAALSWYTAFEAEGNAAGNTRVQVRNLRLYTLSDDSRKWRLADLAHIPHSDRWEYPFRIAGNGTRLDVRDEAGGGHSVRPQYPYFLHGYGRTVLLENPGDVRAVFVALEFRLVLEDPAKPDDRSRARYVVNAGADYYPGLGRDWGMAYAPGIGSGRYLLATADWRVATLLVPNTALGASFEELRRNHPPLGPALDD</sequence>
<accession>A0ABV7PGZ8</accession>
<evidence type="ECO:0000313" key="1">
    <source>
        <dbReference type="EMBL" id="MFC3458454.1"/>
    </source>
</evidence>